<name>A0ABY9H208_9GAMM</name>
<dbReference type="Gene3D" id="1.10.30.50">
    <property type="match status" value="1"/>
</dbReference>
<sequence>MHKLERPEPPGCLAQYRRGAKDWQRISSAEKREIWVQLDAMQGQRCAYCEDLLHPERRHIEHFRQRSRFPEGTFQWDNLFGSCNKSGSCGKRKDRSEYRAGDILKPDVDDPDDYLRFLSDGGIALRHDLAADRRHRAEETLRVFNLDHERGALRQMRRSALQGYLSRAEELQEWFELDEALFLEFLEEELQAIAGFPFETAIRHLLTAV</sequence>
<keyword evidence="1" id="KW-0378">Hydrolase</keyword>
<keyword evidence="1" id="KW-0255">Endonuclease</keyword>
<organism evidence="1 2">
    <name type="scientific">Halomonas alkalicola</name>
    <dbReference type="NCBI Taxonomy" id="1930622"/>
    <lineage>
        <taxon>Bacteria</taxon>
        <taxon>Pseudomonadati</taxon>
        <taxon>Pseudomonadota</taxon>
        <taxon>Gammaproteobacteria</taxon>
        <taxon>Oceanospirillales</taxon>
        <taxon>Halomonadaceae</taxon>
        <taxon>Halomonas</taxon>
    </lineage>
</organism>
<dbReference type="InterPro" id="IPR013467">
    <property type="entry name" value="HNH78-like"/>
</dbReference>
<evidence type="ECO:0000313" key="1">
    <source>
        <dbReference type="EMBL" id="WLI72177.1"/>
    </source>
</evidence>
<dbReference type="InterPro" id="IPR053575">
    <property type="entry name" value="Retron_Ec78_HNH_endo"/>
</dbReference>
<dbReference type="NCBIfam" id="TIGR02646">
    <property type="entry name" value="retron system putative HNH endonuclease"/>
    <property type="match status" value="1"/>
</dbReference>
<dbReference type="NCBIfam" id="NF041761">
    <property type="entry name" value="PtuB"/>
    <property type="match status" value="1"/>
</dbReference>
<accession>A0ABY9H208</accession>
<dbReference type="RefSeq" id="WP_305498482.1">
    <property type="nucleotide sequence ID" value="NZ_CP131913.1"/>
</dbReference>
<evidence type="ECO:0000313" key="2">
    <source>
        <dbReference type="Proteomes" id="UP001235344"/>
    </source>
</evidence>
<proteinExistence type="predicted"/>
<gene>
    <name evidence="1" type="primary">ptuB</name>
    <name evidence="1" type="ORF">B6N23_10225</name>
</gene>
<dbReference type="EMBL" id="CP131913">
    <property type="protein sequence ID" value="WLI72177.1"/>
    <property type="molecule type" value="Genomic_DNA"/>
</dbReference>
<protein>
    <submittedName>
        <fullName evidence="1">Retron Ec78 anti-phage system effector HNH endonuclease PtuB</fullName>
    </submittedName>
</protein>
<reference evidence="1 2" key="1">
    <citation type="submission" date="2023-08" db="EMBL/GenBank/DDBJ databases">
        <title>Transcriptome Analysis of Halomonas alkalicola CICC 11012s to Identify the Genes Involved in Alkaline Tolerances.</title>
        <authorList>
            <person name="Zhai L."/>
        </authorList>
    </citation>
    <scope>NUCLEOTIDE SEQUENCE [LARGE SCALE GENOMIC DNA]</scope>
    <source>
        <strain evidence="1 2">CICC 11012s</strain>
    </source>
</reference>
<dbReference type="GO" id="GO:0004519">
    <property type="term" value="F:endonuclease activity"/>
    <property type="evidence" value="ECO:0007669"/>
    <property type="project" value="UniProtKB-KW"/>
</dbReference>
<dbReference type="Proteomes" id="UP001235344">
    <property type="component" value="Chromosome"/>
</dbReference>
<keyword evidence="2" id="KW-1185">Reference proteome</keyword>
<keyword evidence="1" id="KW-0540">Nuclease</keyword>